<proteinExistence type="predicted"/>
<name>A0A842HEL0_9BACT</name>
<gene>
    <name evidence="2" type="ORF">H5P28_12225</name>
</gene>
<reference evidence="2 3" key="1">
    <citation type="submission" date="2020-07" db="EMBL/GenBank/DDBJ databases">
        <authorList>
            <person name="Feng X."/>
        </authorList>
    </citation>
    <scope>NUCLEOTIDE SEQUENCE [LARGE SCALE GENOMIC DNA]</scope>
    <source>
        <strain evidence="2 3">JCM31066</strain>
    </source>
</reference>
<dbReference type="RefSeq" id="WP_185675990.1">
    <property type="nucleotide sequence ID" value="NZ_JACHVB010000035.1"/>
</dbReference>
<feature type="transmembrane region" description="Helical" evidence="1">
    <location>
        <begin position="5"/>
        <end position="22"/>
    </location>
</feature>
<keyword evidence="1" id="KW-0472">Membrane</keyword>
<evidence type="ECO:0000313" key="3">
    <source>
        <dbReference type="Proteomes" id="UP000546464"/>
    </source>
</evidence>
<keyword evidence="3" id="KW-1185">Reference proteome</keyword>
<dbReference type="AlphaFoldDB" id="A0A842HEL0"/>
<comment type="caution">
    <text evidence="2">The sequence shown here is derived from an EMBL/GenBank/DDBJ whole genome shotgun (WGS) entry which is preliminary data.</text>
</comment>
<sequence length="73" mass="8420">MSNFFLVGGLIGFCMSFLVVFFRSGQIDDALRDGMIGCLVMAFLFKNLQRVFMQALIEVAQKRHKRKEQVDEQ</sequence>
<dbReference type="EMBL" id="JACHVB010000035">
    <property type="protein sequence ID" value="MBC2595025.1"/>
    <property type="molecule type" value="Genomic_DNA"/>
</dbReference>
<keyword evidence="1" id="KW-0812">Transmembrane</keyword>
<protein>
    <submittedName>
        <fullName evidence="2">Uncharacterized protein</fullName>
    </submittedName>
</protein>
<organism evidence="2 3">
    <name type="scientific">Ruficoccus amylovorans</name>
    <dbReference type="NCBI Taxonomy" id="1804625"/>
    <lineage>
        <taxon>Bacteria</taxon>
        <taxon>Pseudomonadati</taxon>
        <taxon>Verrucomicrobiota</taxon>
        <taxon>Opitutia</taxon>
        <taxon>Puniceicoccales</taxon>
        <taxon>Cerasicoccaceae</taxon>
        <taxon>Ruficoccus</taxon>
    </lineage>
</organism>
<accession>A0A842HEL0</accession>
<evidence type="ECO:0000313" key="2">
    <source>
        <dbReference type="EMBL" id="MBC2595025.1"/>
    </source>
</evidence>
<keyword evidence="1" id="KW-1133">Transmembrane helix</keyword>
<evidence type="ECO:0000256" key="1">
    <source>
        <dbReference type="SAM" id="Phobius"/>
    </source>
</evidence>
<dbReference type="Proteomes" id="UP000546464">
    <property type="component" value="Unassembled WGS sequence"/>
</dbReference>